<dbReference type="AlphaFoldDB" id="A0A1T2XNN2"/>
<comment type="caution">
    <text evidence="1">The sequence shown here is derived from an EMBL/GenBank/DDBJ whole genome shotgun (WGS) entry which is preliminary data.</text>
</comment>
<dbReference type="STRING" id="1324314.BVG16_03715"/>
<sequence length="92" mass="10048">MANDNVSKNVLKTVNQKTGKHISENQIKKLASNVKPTTMQSESQLRDLIKQVSSMSKIPVSESTVNDIIKAVKGSGASMSNIESIMKMLTKK</sequence>
<dbReference type="OrthoDB" id="2660200at2"/>
<evidence type="ECO:0000313" key="2">
    <source>
        <dbReference type="Proteomes" id="UP000190188"/>
    </source>
</evidence>
<gene>
    <name evidence="1" type="ORF">BVG16_03715</name>
</gene>
<keyword evidence="2" id="KW-1185">Reference proteome</keyword>
<dbReference type="EMBL" id="MSZX01000001">
    <property type="protein sequence ID" value="OPA81428.1"/>
    <property type="molecule type" value="Genomic_DNA"/>
</dbReference>
<dbReference type="RefSeq" id="WP_078497165.1">
    <property type="nucleotide sequence ID" value="NZ_MSZX01000001.1"/>
</dbReference>
<dbReference type="Proteomes" id="UP000190188">
    <property type="component" value="Unassembled WGS sequence"/>
</dbReference>
<evidence type="ECO:0008006" key="3">
    <source>
        <dbReference type="Google" id="ProtNLM"/>
    </source>
</evidence>
<reference evidence="1 2" key="1">
    <citation type="submission" date="2017-01" db="EMBL/GenBank/DDBJ databases">
        <title>Genome analysis of Paenibacillus selenitrireducens ES3-24.</title>
        <authorList>
            <person name="Xu D."/>
            <person name="Yao R."/>
            <person name="Zheng S."/>
        </authorList>
    </citation>
    <scope>NUCLEOTIDE SEQUENCE [LARGE SCALE GENOMIC DNA]</scope>
    <source>
        <strain evidence="1 2">ES3-24</strain>
    </source>
</reference>
<organism evidence="1 2">
    <name type="scientific">Paenibacillus selenitireducens</name>
    <dbReference type="NCBI Taxonomy" id="1324314"/>
    <lineage>
        <taxon>Bacteria</taxon>
        <taxon>Bacillati</taxon>
        <taxon>Bacillota</taxon>
        <taxon>Bacilli</taxon>
        <taxon>Bacillales</taxon>
        <taxon>Paenibacillaceae</taxon>
        <taxon>Paenibacillus</taxon>
    </lineage>
</organism>
<proteinExistence type="predicted"/>
<protein>
    <recommendedName>
        <fullName evidence="3">Stage VI sporulation protein F</fullName>
    </recommendedName>
</protein>
<name>A0A1T2XNN2_9BACL</name>
<dbReference type="Pfam" id="PF14069">
    <property type="entry name" value="SpoVIF"/>
    <property type="match status" value="1"/>
</dbReference>
<accession>A0A1T2XNN2</accession>
<evidence type="ECO:0000313" key="1">
    <source>
        <dbReference type="EMBL" id="OPA81428.1"/>
    </source>
</evidence>
<dbReference type="InterPro" id="IPR025942">
    <property type="entry name" value="SpoVIF"/>
</dbReference>